<reference evidence="22" key="1">
    <citation type="journal article" date="2019" name="Int. J. Syst. Evol. Microbiol.">
        <title>The Global Catalogue of Microorganisms (GCM) 10K type strain sequencing project: providing services to taxonomists for standard genome sequencing and annotation.</title>
        <authorList>
            <consortium name="The Broad Institute Genomics Platform"/>
            <consortium name="The Broad Institute Genome Sequencing Center for Infectious Disease"/>
            <person name="Wu L."/>
            <person name="Ma J."/>
        </authorList>
    </citation>
    <scope>NUCLEOTIDE SEQUENCE [LARGE SCALE GENOMIC DNA]</scope>
    <source>
        <strain evidence="22">CCM 8749</strain>
    </source>
</reference>
<dbReference type="Gene3D" id="3.50.30.10">
    <property type="entry name" value="Phosphohistidine domain"/>
    <property type="match status" value="1"/>
</dbReference>
<protein>
    <recommendedName>
        <fullName evidence="7 17">Phosphoenolpyruvate-protein phosphotransferase</fullName>
        <ecNumber evidence="6 17">2.7.3.9</ecNumber>
    </recommendedName>
    <alternativeName>
        <fullName evidence="16 17">Phosphotransferase system, enzyme I</fullName>
    </alternativeName>
</protein>
<keyword evidence="14 17" id="KW-0418">Kinase</keyword>
<keyword evidence="9 17" id="KW-0963">Cytoplasm</keyword>
<proteinExistence type="inferred from homology"/>
<dbReference type="Gene3D" id="3.20.20.60">
    <property type="entry name" value="Phosphoenolpyruvate-binding domains"/>
    <property type="match status" value="1"/>
</dbReference>
<evidence type="ECO:0000259" key="19">
    <source>
        <dbReference type="Pfam" id="PF02896"/>
    </source>
</evidence>
<dbReference type="InterPro" id="IPR036637">
    <property type="entry name" value="Phosphohistidine_dom_sf"/>
</dbReference>
<dbReference type="NCBIfam" id="TIGR01417">
    <property type="entry name" value="PTS_I_fam"/>
    <property type="match status" value="1"/>
</dbReference>
<comment type="caution">
    <text evidence="21">The sequence shown here is derived from an EMBL/GenBank/DDBJ whole genome shotgun (WGS) entry which is preliminary data.</text>
</comment>
<organism evidence="21 22">
    <name type="scientific">Marinicrinis lubricantis</name>
    <dbReference type="NCBI Taxonomy" id="2086470"/>
    <lineage>
        <taxon>Bacteria</taxon>
        <taxon>Bacillati</taxon>
        <taxon>Bacillota</taxon>
        <taxon>Bacilli</taxon>
        <taxon>Bacillales</taxon>
        <taxon>Paenibacillaceae</taxon>
    </lineage>
</organism>
<dbReference type="InterPro" id="IPR006318">
    <property type="entry name" value="PTS_EI-like"/>
</dbReference>
<keyword evidence="22" id="KW-1185">Reference proteome</keyword>
<evidence type="ECO:0000256" key="14">
    <source>
        <dbReference type="ARBA" id="ARBA00022777"/>
    </source>
</evidence>
<evidence type="ECO:0000256" key="8">
    <source>
        <dbReference type="ARBA" id="ARBA00022448"/>
    </source>
</evidence>
<dbReference type="InterPro" id="IPR018274">
    <property type="entry name" value="PEP_util_AS"/>
</dbReference>
<dbReference type="EC" id="2.7.3.9" evidence="6 17"/>
<evidence type="ECO:0000256" key="3">
    <source>
        <dbReference type="ARBA" id="ARBA00002728"/>
    </source>
</evidence>
<sequence>MINGIGASSGIALGKAFVLPDWEWDLQDKKIDVSDLTAEFERLYDGIRTSKHEIEHMKEEISGAIGLEESHIFDAHLAILEDPAFMNEVKGIIRRQYKAAEVAVKEAIEHFTDMFDLLEDQYMKERALDIKDVGNRLLKHLLGTPEIVLPYDNQPFILVARELSPSQLAHLNPSHVVGIITLEGGETSHAAILARALGIPFVLGLEGKLNQPILTNDYIIMDGETGRVYINPDQETIALYEKKKQRWIEEREKLQEVAQIPSQTKDGLEFDLSVNISSVRELDHPLVSAVKGVGLFRTEFLYMDRDSFPSEEEQYEVYKEAAEKLDGKPMIIRTFDIGGDKQLDYFTFLEEEDNPFLGYRALRICLDKVSLFKTQLKAILRAGVHGNIKLMYPMVTSLEEVRKAKLILEECKQELREKGIPYADQIQVGITIEVPAAAAIADMLAEEVDFFSIGTNDLVQYILAVDRMNEKIADLYEPFHPAVIRYLKVVAGAAQKAGIELSVCGELAGDERALPLWIALGIHKLSMSLQSVLNVKNVLVHLDASASDLLLDELMSCRTSEEIKALLDRVIERSQQVEQPSCANISQKGE</sequence>
<dbReference type="PANTHER" id="PTHR46244:SF3">
    <property type="entry name" value="PHOSPHOENOLPYRUVATE-PROTEIN PHOSPHOTRANSFERASE"/>
    <property type="match status" value="1"/>
</dbReference>
<dbReference type="Pfam" id="PF02896">
    <property type="entry name" value="PEP-utilizers_C"/>
    <property type="match status" value="1"/>
</dbReference>
<evidence type="ECO:0000313" key="22">
    <source>
        <dbReference type="Proteomes" id="UP001596250"/>
    </source>
</evidence>
<evidence type="ECO:0000256" key="11">
    <source>
        <dbReference type="ARBA" id="ARBA00022679"/>
    </source>
</evidence>
<dbReference type="InterPro" id="IPR000121">
    <property type="entry name" value="PEP_util_C"/>
</dbReference>
<accession>A0ABW1IQM3</accession>
<keyword evidence="10 17" id="KW-0762">Sugar transport</keyword>
<dbReference type="Proteomes" id="UP001596250">
    <property type="component" value="Unassembled WGS sequence"/>
</dbReference>
<dbReference type="EMBL" id="JBHSQV010000160">
    <property type="protein sequence ID" value="MFC5987361.1"/>
    <property type="molecule type" value="Genomic_DNA"/>
</dbReference>
<dbReference type="PROSITE" id="PS00742">
    <property type="entry name" value="PEP_ENZYMES_2"/>
    <property type="match status" value="1"/>
</dbReference>
<evidence type="ECO:0000256" key="5">
    <source>
        <dbReference type="ARBA" id="ARBA00007837"/>
    </source>
</evidence>
<dbReference type="InterPro" id="IPR008279">
    <property type="entry name" value="PEP-util_enz_mobile_dom"/>
</dbReference>
<comment type="cofactor">
    <cofactor evidence="2 17">
        <name>Mg(2+)</name>
        <dbReference type="ChEBI" id="CHEBI:18420"/>
    </cofactor>
</comment>
<feature type="domain" description="PEP-utilising enzyme C-terminal" evidence="19">
    <location>
        <begin position="252"/>
        <end position="542"/>
    </location>
</feature>
<dbReference type="PANTHER" id="PTHR46244">
    <property type="entry name" value="PHOSPHOENOLPYRUVATE-PROTEIN PHOSPHOTRANSFERASE"/>
    <property type="match status" value="1"/>
</dbReference>
<evidence type="ECO:0000256" key="7">
    <source>
        <dbReference type="ARBA" id="ARBA00016544"/>
    </source>
</evidence>
<evidence type="ECO:0000313" key="21">
    <source>
        <dbReference type="EMBL" id="MFC5987361.1"/>
    </source>
</evidence>
<evidence type="ECO:0000256" key="6">
    <source>
        <dbReference type="ARBA" id="ARBA00012232"/>
    </source>
</evidence>
<comment type="catalytic activity">
    <reaction evidence="1 17">
        <text>L-histidyl-[protein] + phosphoenolpyruvate = N(pros)-phospho-L-histidyl-[protein] + pyruvate</text>
        <dbReference type="Rhea" id="RHEA:23880"/>
        <dbReference type="Rhea" id="RHEA-COMP:9745"/>
        <dbReference type="Rhea" id="RHEA-COMP:9746"/>
        <dbReference type="ChEBI" id="CHEBI:15361"/>
        <dbReference type="ChEBI" id="CHEBI:29979"/>
        <dbReference type="ChEBI" id="CHEBI:58702"/>
        <dbReference type="ChEBI" id="CHEBI:64837"/>
        <dbReference type="EC" id="2.7.3.9"/>
    </reaction>
</comment>
<evidence type="ECO:0000256" key="13">
    <source>
        <dbReference type="ARBA" id="ARBA00022723"/>
    </source>
</evidence>
<evidence type="ECO:0000259" key="18">
    <source>
        <dbReference type="Pfam" id="PF00391"/>
    </source>
</evidence>
<evidence type="ECO:0000256" key="10">
    <source>
        <dbReference type="ARBA" id="ARBA00022597"/>
    </source>
</evidence>
<dbReference type="SUPFAM" id="SSF47831">
    <property type="entry name" value="Enzyme I of the PEP:sugar phosphotransferase system HPr-binding (sub)domain"/>
    <property type="match status" value="1"/>
</dbReference>
<feature type="domain" description="Phosphotransferase system enzyme I N-terminal" evidence="20">
    <location>
        <begin position="3"/>
        <end position="126"/>
    </location>
</feature>
<comment type="similarity">
    <text evidence="5 17">Belongs to the PEP-utilizing enzyme family.</text>
</comment>
<dbReference type="InterPro" id="IPR024692">
    <property type="entry name" value="PTS_EI"/>
</dbReference>
<evidence type="ECO:0000256" key="1">
    <source>
        <dbReference type="ARBA" id="ARBA00000683"/>
    </source>
</evidence>
<keyword evidence="12 17" id="KW-0598">Phosphotransferase system</keyword>
<dbReference type="InterPro" id="IPR015813">
    <property type="entry name" value="Pyrv/PenolPyrv_kinase-like_dom"/>
</dbReference>
<comment type="function">
    <text evidence="3 17">General (non sugar-specific) component of the phosphoenolpyruvate-dependent sugar phosphotransferase system (sugar PTS). This major carbohydrate active-transport system catalyzes the phosphorylation of incoming sugar substrates concomitantly with their translocation across the cell membrane. Enzyme I transfers the phosphoryl group from phosphoenolpyruvate (PEP) to the phosphoryl carrier protein (HPr).</text>
</comment>
<dbReference type="PROSITE" id="PS00370">
    <property type="entry name" value="PEP_ENZYMES_PHOS_SITE"/>
    <property type="match status" value="1"/>
</dbReference>
<keyword evidence="8 17" id="KW-0813">Transport</keyword>
<dbReference type="Pfam" id="PF05524">
    <property type="entry name" value="PEP-utilisers_N"/>
    <property type="match status" value="1"/>
</dbReference>
<evidence type="ECO:0000259" key="20">
    <source>
        <dbReference type="Pfam" id="PF05524"/>
    </source>
</evidence>
<keyword evidence="15 17" id="KW-0460">Magnesium</keyword>
<dbReference type="Pfam" id="PF00391">
    <property type="entry name" value="PEP-utilizers"/>
    <property type="match status" value="1"/>
</dbReference>
<gene>
    <name evidence="21" type="primary">ptsP</name>
    <name evidence="21" type="ORF">ACFPXP_13195</name>
</gene>
<dbReference type="PIRSF" id="PIRSF000732">
    <property type="entry name" value="PTS_enzyme_I"/>
    <property type="match status" value="1"/>
</dbReference>
<comment type="subcellular location">
    <subcellularLocation>
        <location evidence="4 17">Cytoplasm</location>
    </subcellularLocation>
</comment>
<evidence type="ECO:0000256" key="17">
    <source>
        <dbReference type="PIRNR" id="PIRNR000732"/>
    </source>
</evidence>
<dbReference type="RefSeq" id="WP_379894725.1">
    <property type="nucleotide sequence ID" value="NZ_CBCSCT010000043.1"/>
</dbReference>
<evidence type="ECO:0000256" key="2">
    <source>
        <dbReference type="ARBA" id="ARBA00001946"/>
    </source>
</evidence>
<keyword evidence="13 17" id="KW-0479">Metal-binding</keyword>
<evidence type="ECO:0000256" key="12">
    <source>
        <dbReference type="ARBA" id="ARBA00022683"/>
    </source>
</evidence>
<dbReference type="GO" id="GO:0008965">
    <property type="term" value="F:phosphoenolpyruvate-protein phosphotransferase activity"/>
    <property type="evidence" value="ECO:0007669"/>
    <property type="project" value="UniProtKB-EC"/>
</dbReference>
<evidence type="ECO:0000256" key="9">
    <source>
        <dbReference type="ARBA" id="ARBA00022490"/>
    </source>
</evidence>
<dbReference type="InterPro" id="IPR023151">
    <property type="entry name" value="PEP_util_CS"/>
</dbReference>
<evidence type="ECO:0000256" key="4">
    <source>
        <dbReference type="ARBA" id="ARBA00004496"/>
    </source>
</evidence>
<dbReference type="PRINTS" id="PR01736">
    <property type="entry name" value="PHPHTRNFRASE"/>
</dbReference>
<keyword evidence="11 17" id="KW-0808">Transferase</keyword>
<dbReference type="SUPFAM" id="SSF52009">
    <property type="entry name" value="Phosphohistidine domain"/>
    <property type="match status" value="1"/>
</dbReference>
<dbReference type="SUPFAM" id="SSF51621">
    <property type="entry name" value="Phosphoenolpyruvate/pyruvate domain"/>
    <property type="match status" value="1"/>
</dbReference>
<dbReference type="InterPro" id="IPR040442">
    <property type="entry name" value="Pyrv_kinase-like_dom_sf"/>
</dbReference>
<name>A0ABW1IQM3_9BACL</name>
<dbReference type="InterPro" id="IPR008731">
    <property type="entry name" value="PTS_EIN"/>
</dbReference>
<evidence type="ECO:0000256" key="16">
    <source>
        <dbReference type="ARBA" id="ARBA00033235"/>
    </source>
</evidence>
<dbReference type="InterPro" id="IPR036618">
    <property type="entry name" value="PtsI_HPr-bd_sf"/>
</dbReference>
<evidence type="ECO:0000256" key="15">
    <source>
        <dbReference type="ARBA" id="ARBA00022842"/>
    </source>
</evidence>
<dbReference type="Gene3D" id="1.10.274.10">
    <property type="entry name" value="PtsI, HPr-binding domain"/>
    <property type="match status" value="1"/>
</dbReference>
<feature type="domain" description="PEP-utilising enzyme mobile" evidence="18">
    <location>
        <begin position="154"/>
        <end position="226"/>
    </location>
</feature>
<dbReference type="InterPro" id="IPR050499">
    <property type="entry name" value="PEP-utilizing_PTS_enzyme"/>
</dbReference>